<keyword evidence="2" id="KW-1003">Cell membrane</keyword>
<gene>
    <name evidence="6" type="ORF">RS82_01714</name>
</gene>
<dbReference type="RefSeq" id="WP_045298247.1">
    <property type="nucleotide sequence ID" value="NZ_JYJA01000032.1"/>
</dbReference>
<evidence type="ECO:0000256" key="3">
    <source>
        <dbReference type="ARBA" id="ARBA00022676"/>
    </source>
</evidence>
<comment type="subcellular location">
    <subcellularLocation>
        <location evidence="1">Cell membrane</location>
    </subcellularLocation>
</comment>
<organism evidence="6 7">
    <name type="scientific">Microbacterium trichothecenolyticum</name>
    <name type="common">Aureobacterium trichothecenolyticum</name>
    <dbReference type="NCBI Taxonomy" id="69370"/>
    <lineage>
        <taxon>Bacteria</taxon>
        <taxon>Bacillati</taxon>
        <taxon>Actinomycetota</taxon>
        <taxon>Actinomycetes</taxon>
        <taxon>Micrococcales</taxon>
        <taxon>Microbacteriaceae</taxon>
        <taxon>Microbacterium</taxon>
    </lineage>
</organism>
<keyword evidence="5" id="KW-0472">Membrane</keyword>
<dbReference type="PATRIC" id="fig|69370.6.peg.1745"/>
<evidence type="ECO:0000256" key="1">
    <source>
        <dbReference type="ARBA" id="ARBA00004236"/>
    </source>
</evidence>
<dbReference type="InterPro" id="IPR029044">
    <property type="entry name" value="Nucleotide-diphossugar_trans"/>
</dbReference>
<evidence type="ECO:0000313" key="7">
    <source>
        <dbReference type="Proteomes" id="UP000034098"/>
    </source>
</evidence>
<protein>
    <recommendedName>
        <fullName evidence="8">Glycosyl transferase family 2</fullName>
    </recommendedName>
</protein>
<dbReference type="AlphaFoldDB" id="A0A0M2HG00"/>
<dbReference type="GO" id="GO:0016757">
    <property type="term" value="F:glycosyltransferase activity"/>
    <property type="evidence" value="ECO:0007669"/>
    <property type="project" value="UniProtKB-KW"/>
</dbReference>
<evidence type="ECO:0000256" key="4">
    <source>
        <dbReference type="ARBA" id="ARBA00022679"/>
    </source>
</evidence>
<dbReference type="SUPFAM" id="SSF53448">
    <property type="entry name" value="Nucleotide-diphospho-sugar transferases"/>
    <property type="match status" value="1"/>
</dbReference>
<evidence type="ECO:0008006" key="8">
    <source>
        <dbReference type="Google" id="ProtNLM"/>
    </source>
</evidence>
<keyword evidence="7" id="KW-1185">Reference proteome</keyword>
<dbReference type="PANTHER" id="PTHR43646:SF2">
    <property type="entry name" value="GLYCOSYLTRANSFERASE 2-LIKE DOMAIN-CONTAINING PROTEIN"/>
    <property type="match status" value="1"/>
</dbReference>
<proteinExistence type="predicted"/>
<reference evidence="6 7" key="1">
    <citation type="submission" date="2015-02" db="EMBL/GenBank/DDBJ databases">
        <title>Draft genome sequences of ten Microbacterium spp. with emphasis on heavy metal contaminated environments.</title>
        <authorList>
            <person name="Corretto E."/>
        </authorList>
    </citation>
    <scope>NUCLEOTIDE SEQUENCE [LARGE SCALE GENOMIC DNA]</scope>
    <source>
        <strain evidence="6 7">DSM 8608</strain>
    </source>
</reference>
<keyword evidence="3" id="KW-0328">Glycosyltransferase</keyword>
<accession>A0A0M2HG00</accession>
<comment type="caution">
    <text evidence="6">The sequence shown here is derived from an EMBL/GenBank/DDBJ whole genome shotgun (WGS) entry which is preliminary data.</text>
</comment>
<dbReference type="PANTHER" id="PTHR43646">
    <property type="entry name" value="GLYCOSYLTRANSFERASE"/>
    <property type="match status" value="1"/>
</dbReference>
<dbReference type="EMBL" id="JYJA01000032">
    <property type="protein sequence ID" value="KJL43220.1"/>
    <property type="molecule type" value="Genomic_DNA"/>
</dbReference>
<dbReference type="Gene3D" id="3.90.550.10">
    <property type="entry name" value="Spore Coat Polysaccharide Biosynthesis Protein SpsA, Chain A"/>
    <property type="match status" value="1"/>
</dbReference>
<evidence type="ECO:0000256" key="5">
    <source>
        <dbReference type="ARBA" id="ARBA00023136"/>
    </source>
</evidence>
<dbReference type="GO" id="GO:0005886">
    <property type="term" value="C:plasma membrane"/>
    <property type="evidence" value="ECO:0007669"/>
    <property type="project" value="UniProtKB-SubCell"/>
</dbReference>
<evidence type="ECO:0000313" key="6">
    <source>
        <dbReference type="EMBL" id="KJL43220.1"/>
    </source>
</evidence>
<name>A0A0M2HG00_MICTR</name>
<keyword evidence="4" id="KW-0808">Transferase</keyword>
<sequence>MRREQTDVMVVVMPVRDEELLLGAALSALTVAVETASRAGIRSEVRVVLDACTDASAEVASRFGFPTLTSTAERVGAARTLGISHAIDALADVPVGRIWVANTDADSRVPAGWLTNFRAISRVADVCAGTVRPDFDDLSAAQQALWLRTHVRGRPNGNIHGANLGIRATTYLAAGGFAPIGEHEDVDLIARCRSNGAVVAASDDAEVITSGRLIGRTAGGYAGFLRRQVSDLAAGATDPL</sequence>
<evidence type="ECO:0000256" key="2">
    <source>
        <dbReference type="ARBA" id="ARBA00022475"/>
    </source>
</evidence>
<dbReference type="Proteomes" id="UP000034098">
    <property type="component" value="Unassembled WGS sequence"/>
</dbReference>